<dbReference type="STRING" id="3076.A0A2P6U2E5"/>
<reference evidence="5 6" key="1">
    <citation type="journal article" date="2018" name="Plant J.">
        <title>Genome sequences of Chlorella sorokiniana UTEX 1602 and Micractinium conductrix SAG 241.80: implications to maltose excretion by a green alga.</title>
        <authorList>
            <person name="Arriola M.B."/>
            <person name="Velmurugan N."/>
            <person name="Zhang Y."/>
            <person name="Plunkett M.H."/>
            <person name="Hondzo H."/>
            <person name="Barney B.M."/>
        </authorList>
    </citation>
    <scope>NUCLEOTIDE SEQUENCE [LARGE SCALE GENOMIC DNA]</scope>
    <source>
        <strain evidence="6">UTEX 1602</strain>
    </source>
</reference>
<gene>
    <name evidence="5" type="ORF">C2E21_1109</name>
</gene>
<evidence type="ECO:0000313" key="6">
    <source>
        <dbReference type="Proteomes" id="UP000239899"/>
    </source>
</evidence>
<keyword evidence="2 4" id="KW-0575">Peroxidase</keyword>
<dbReference type="InterPro" id="IPR000889">
    <property type="entry name" value="Glutathione_peroxidase"/>
</dbReference>
<proteinExistence type="inferred from homology"/>
<dbReference type="GO" id="GO:0006979">
    <property type="term" value="P:response to oxidative stress"/>
    <property type="evidence" value="ECO:0007669"/>
    <property type="project" value="InterPro"/>
</dbReference>
<sequence>MAHSVRAPARASCGWSAAPAVGRSRAPLAVRAAAYGEQHGNVARRRDTLLAGGALLGGLLLPGGAGVGAAEVAAPPATDSIYDLSAFMYGEEVPLERYRGKVLMVVNVATHLQNVNYPGARSLYEKYKDQGFTLCAFPCNQFGGQAPGTSQEEREWAWRKFGFEFDVFDKIEVNGGGTHPIYQILKRQQPVSLPSSFGPPLPGEPGRIEWNYTKFLVDQNGVARKRYKPSFNPADFEADVRLLLAGKEPQPAECIAHPGRKVCKEAAVAFLLLLDTGAKAQAHVYLCYDEATESRGSGSGSGGKQPGYAWRLVSRRHCCRGCQGPVLRAIQDPRFMYLSPDEACTHVDAAAFRLVAGIYIRQGSRLLGTAVSPPIRCLANNDAPTGAARILLEATLPADWEGWTGSGSGKRRSA</sequence>
<dbReference type="EMBL" id="LHPG02000002">
    <property type="protein sequence ID" value="PRW60487.1"/>
    <property type="molecule type" value="Genomic_DNA"/>
</dbReference>
<dbReference type="GO" id="GO:0004601">
    <property type="term" value="F:peroxidase activity"/>
    <property type="evidence" value="ECO:0007669"/>
    <property type="project" value="UniProtKB-KW"/>
</dbReference>
<dbReference type="PANTHER" id="PTHR11592:SF78">
    <property type="entry name" value="GLUTATHIONE PEROXIDASE"/>
    <property type="match status" value="1"/>
</dbReference>
<dbReference type="InterPro" id="IPR036249">
    <property type="entry name" value="Thioredoxin-like_sf"/>
</dbReference>
<organism evidence="5 6">
    <name type="scientific">Chlorella sorokiniana</name>
    <name type="common">Freshwater green alga</name>
    <dbReference type="NCBI Taxonomy" id="3076"/>
    <lineage>
        <taxon>Eukaryota</taxon>
        <taxon>Viridiplantae</taxon>
        <taxon>Chlorophyta</taxon>
        <taxon>core chlorophytes</taxon>
        <taxon>Trebouxiophyceae</taxon>
        <taxon>Chlorellales</taxon>
        <taxon>Chlorellaceae</taxon>
        <taxon>Chlorella clade</taxon>
        <taxon>Chlorella</taxon>
    </lineage>
</organism>
<keyword evidence="3 4" id="KW-0560">Oxidoreductase</keyword>
<evidence type="ECO:0000256" key="4">
    <source>
        <dbReference type="RuleBase" id="RU000499"/>
    </source>
</evidence>
<dbReference type="Gene3D" id="3.40.30.10">
    <property type="entry name" value="Glutaredoxin"/>
    <property type="match status" value="1"/>
</dbReference>
<evidence type="ECO:0000256" key="2">
    <source>
        <dbReference type="ARBA" id="ARBA00022559"/>
    </source>
</evidence>
<dbReference type="Proteomes" id="UP000239899">
    <property type="component" value="Unassembled WGS sequence"/>
</dbReference>
<protein>
    <recommendedName>
        <fullName evidence="4">Glutathione peroxidase</fullName>
    </recommendedName>
</protein>
<accession>A0A2P6U2E5</accession>
<dbReference type="PANTHER" id="PTHR11592">
    <property type="entry name" value="GLUTATHIONE PEROXIDASE"/>
    <property type="match status" value="1"/>
</dbReference>
<comment type="similarity">
    <text evidence="1 4">Belongs to the glutathione peroxidase family.</text>
</comment>
<dbReference type="Pfam" id="PF00255">
    <property type="entry name" value="GSHPx"/>
    <property type="match status" value="1"/>
</dbReference>
<keyword evidence="6" id="KW-1185">Reference proteome</keyword>
<dbReference type="PROSITE" id="PS51355">
    <property type="entry name" value="GLUTATHIONE_PEROXID_3"/>
    <property type="match status" value="1"/>
</dbReference>
<dbReference type="PRINTS" id="PR01011">
    <property type="entry name" value="GLUTPROXDASE"/>
</dbReference>
<dbReference type="SUPFAM" id="SSF52833">
    <property type="entry name" value="Thioredoxin-like"/>
    <property type="match status" value="1"/>
</dbReference>
<dbReference type="AlphaFoldDB" id="A0A2P6U2E5"/>
<evidence type="ECO:0000256" key="3">
    <source>
        <dbReference type="ARBA" id="ARBA00023002"/>
    </source>
</evidence>
<comment type="caution">
    <text evidence="5">The sequence shown here is derived from an EMBL/GenBank/DDBJ whole genome shotgun (WGS) entry which is preliminary data.</text>
</comment>
<evidence type="ECO:0000256" key="1">
    <source>
        <dbReference type="ARBA" id="ARBA00006926"/>
    </source>
</evidence>
<dbReference type="CDD" id="cd00340">
    <property type="entry name" value="GSH_Peroxidase"/>
    <property type="match status" value="1"/>
</dbReference>
<dbReference type="OrthoDB" id="446890at2759"/>
<name>A0A2P6U2E5_CHLSO</name>
<evidence type="ECO:0000313" key="5">
    <source>
        <dbReference type="EMBL" id="PRW60487.1"/>
    </source>
</evidence>